<feature type="domain" description="GmrSD restriction endonucleases N-terminal" evidence="1">
    <location>
        <begin position="6"/>
        <end position="214"/>
    </location>
</feature>
<sequence length="553" mass="64500">MLAGNEIKVPDYQRAYSWDTPQPGVKSRKRTHTDVFLKDLEEHYNTASESQTTYYLGHFLFEKNGDTFYIIDGQQRLTTVTIFLSALFERLDEIKCFSTENSEDYILRKDTICFSTVQYDNIFFKDYVIHKSRLDTDGLETESARRIAQAFDYFRSELKDKSKEQLIGLLRIVSEATCTTHTVANETEAIQMFIFQNNRGKRPSNLEVIKAQFMYAVRLRANGDSDAKIQNIRQRFEDIYKAISHIEGYISEDDVLLYTFRVYVNSLWEDNPVGKVMAELKKDSALIFVENFTLALHQSFGRLKNFFSVEEKRSIAAHSLITLGNYATAIPFVIKAGLFNLAQDKKDQLYKSLEDLALRHSIIGTRGKITRRINDEFQGFSNEHIDITPILDQIERLKVSKEYWLSHWNNTALENALKGNVHIPAARFILWKYENHLISQGKGYAPKRFDDIQKPELEHIAPKTEPKEPRHGYGRYTERFKNEYLNNLGNYLLVSKSHNCQVGNVPFSKKHETYVHLRQQQEIRDMVPDAKRWSKNEIGQRQKKLSDFVLQNF</sequence>
<keyword evidence="4" id="KW-1185">Reference proteome</keyword>
<dbReference type="KEGG" id="fax:FUAX_54720"/>
<geneLocation type="plasmid" evidence="3 4">
    <name>pFA10</name>
</geneLocation>
<evidence type="ECO:0000259" key="2">
    <source>
        <dbReference type="Pfam" id="PF07510"/>
    </source>
</evidence>
<evidence type="ECO:0008006" key="5">
    <source>
        <dbReference type="Google" id="ProtNLM"/>
    </source>
</evidence>
<evidence type="ECO:0000313" key="4">
    <source>
        <dbReference type="Proteomes" id="UP001348817"/>
    </source>
</evidence>
<dbReference type="Pfam" id="PF07510">
    <property type="entry name" value="GmrSD_C"/>
    <property type="match status" value="1"/>
</dbReference>
<evidence type="ECO:0000259" key="1">
    <source>
        <dbReference type="Pfam" id="PF03235"/>
    </source>
</evidence>
<proteinExistence type="predicted"/>
<protein>
    <recommendedName>
        <fullName evidence="5">DUF262 domain-containing protein</fullName>
    </recommendedName>
</protein>
<reference evidence="3 4" key="1">
    <citation type="submission" date="2021-12" db="EMBL/GenBank/DDBJ databases">
        <title>Genome sequencing of bacteria with rrn-lacking chromosome and rrn-plasmid.</title>
        <authorList>
            <person name="Anda M."/>
            <person name="Iwasaki W."/>
        </authorList>
    </citation>
    <scope>NUCLEOTIDE SEQUENCE [LARGE SCALE GENOMIC DNA]</scope>
    <source>
        <strain evidence="3 4">DSM 100852</strain>
        <plasmid evidence="3 4">pFA10</plasmid>
    </source>
</reference>
<gene>
    <name evidence="3" type="ORF">FUAX_54720</name>
</gene>
<accession>A0AAU9CVH1</accession>
<name>A0AAU9CVH1_9BACT</name>
<dbReference type="Proteomes" id="UP001348817">
    <property type="component" value="Plasmid pFA10"/>
</dbReference>
<dbReference type="PANTHER" id="PTHR35149">
    <property type="entry name" value="SLL5132 PROTEIN"/>
    <property type="match status" value="1"/>
</dbReference>
<keyword evidence="3" id="KW-0614">Plasmid</keyword>
<organism evidence="3 4">
    <name type="scientific">Fulvitalea axinellae</name>
    <dbReference type="NCBI Taxonomy" id="1182444"/>
    <lineage>
        <taxon>Bacteria</taxon>
        <taxon>Pseudomonadati</taxon>
        <taxon>Bacteroidota</taxon>
        <taxon>Cytophagia</taxon>
        <taxon>Cytophagales</taxon>
        <taxon>Persicobacteraceae</taxon>
        <taxon>Fulvitalea</taxon>
    </lineage>
</organism>
<dbReference type="InterPro" id="IPR004919">
    <property type="entry name" value="GmrSD_N"/>
</dbReference>
<dbReference type="PANTHER" id="PTHR35149:SF1">
    <property type="entry name" value="DUF5655 DOMAIN-CONTAINING PROTEIN"/>
    <property type="match status" value="1"/>
</dbReference>
<dbReference type="AlphaFoldDB" id="A0AAU9CVH1"/>
<evidence type="ECO:0000313" key="3">
    <source>
        <dbReference type="EMBL" id="BDD13040.1"/>
    </source>
</evidence>
<dbReference type="InterPro" id="IPR011089">
    <property type="entry name" value="GmrSD_C"/>
</dbReference>
<dbReference type="EMBL" id="AP025324">
    <property type="protein sequence ID" value="BDD13040.1"/>
    <property type="molecule type" value="Genomic_DNA"/>
</dbReference>
<feature type="domain" description="GmrSD restriction endonucleases C-terminal" evidence="2">
    <location>
        <begin position="422"/>
        <end position="546"/>
    </location>
</feature>
<dbReference type="Pfam" id="PF03235">
    <property type="entry name" value="GmrSD_N"/>
    <property type="match status" value="1"/>
</dbReference>